<reference evidence="1" key="1">
    <citation type="submission" date="2014-05" db="EMBL/GenBank/DDBJ databases">
        <authorList>
            <person name="Chronopoulou M."/>
        </authorList>
    </citation>
    <scope>NUCLEOTIDE SEQUENCE</scope>
    <source>
        <tissue evidence="1">Whole organism</tissue>
    </source>
</reference>
<accession>A0A0K2T4P5</accession>
<proteinExistence type="predicted"/>
<sequence>WNYPYSQFWIGKLVWLTTAASIALTAVSAWEYWLDEAILTACTAVLKHLRVLVAANGGYVE</sequence>
<name>A0A0K2T4P5_LEPSM</name>
<feature type="non-terminal residue" evidence="1">
    <location>
        <position position="1"/>
    </location>
</feature>
<organism evidence="1">
    <name type="scientific">Lepeophtheirus salmonis</name>
    <name type="common">Salmon louse</name>
    <name type="synonym">Caligus salmonis</name>
    <dbReference type="NCBI Taxonomy" id="72036"/>
    <lineage>
        <taxon>Eukaryota</taxon>
        <taxon>Metazoa</taxon>
        <taxon>Ecdysozoa</taxon>
        <taxon>Arthropoda</taxon>
        <taxon>Crustacea</taxon>
        <taxon>Multicrustacea</taxon>
        <taxon>Hexanauplia</taxon>
        <taxon>Copepoda</taxon>
        <taxon>Siphonostomatoida</taxon>
        <taxon>Caligidae</taxon>
        <taxon>Lepeophtheirus</taxon>
    </lineage>
</organism>
<dbReference type="AlphaFoldDB" id="A0A0K2T4P5"/>
<protein>
    <submittedName>
        <fullName evidence="1">Uncharacterized protein</fullName>
    </submittedName>
</protein>
<evidence type="ECO:0000313" key="1">
    <source>
        <dbReference type="EMBL" id="CDW20780.1"/>
    </source>
</evidence>
<dbReference type="EMBL" id="HACA01003419">
    <property type="protein sequence ID" value="CDW20780.1"/>
    <property type="molecule type" value="Transcribed_RNA"/>
</dbReference>